<name>A0ABY2VRK0_9PSED</name>
<dbReference type="SUPFAM" id="SSF53850">
    <property type="entry name" value="Periplasmic binding protein-like II"/>
    <property type="match status" value="1"/>
</dbReference>
<evidence type="ECO:0000256" key="1">
    <source>
        <dbReference type="ARBA" id="ARBA00009437"/>
    </source>
</evidence>
<dbReference type="Gene3D" id="1.10.10.10">
    <property type="entry name" value="Winged helix-like DNA-binding domain superfamily/Winged helix DNA-binding domain"/>
    <property type="match status" value="1"/>
</dbReference>
<keyword evidence="7" id="KW-1185">Reference proteome</keyword>
<evidence type="ECO:0000256" key="2">
    <source>
        <dbReference type="ARBA" id="ARBA00023015"/>
    </source>
</evidence>
<dbReference type="InterPro" id="IPR050950">
    <property type="entry name" value="HTH-type_LysR_regulators"/>
</dbReference>
<evidence type="ECO:0000256" key="3">
    <source>
        <dbReference type="ARBA" id="ARBA00023125"/>
    </source>
</evidence>
<comment type="caution">
    <text evidence="6">The sequence shown here is derived from an EMBL/GenBank/DDBJ whole genome shotgun (WGS) entry which is preliminary data.</text>
</comment>
<comment type="similarity">
    <text evidence="1">Belongs to the LysR transcriptional regulatory family.</text>
</comment>
<dbReference type="PROSITE" id="PS50931">
    <property type="entry name" value="HTH_LYSR"/>
    <property type="match status" value="1"/>
</dbReference>
<keyword evidence="2" id="KW-0805">Transcription regulation</keyword>
<dbReference type="InterPro" id="IPR036388">
    <property type="entry name" value="WH-like_DNA-bd_sf"/>
</dbReference>
<sequence>MGPAAMQLRALRYFHEVARCASLRQAAERLYVTPTAVSRQIEQLEHFFGTALIERGPRGIRLTVEGECLAEQVTYTLRGFDQVRDVIASRQSQVAGNVSIHVSESIVSSVLAPVLAAFNRAHPKVTFNIVIASAGATLDALCSGEADLGLAFYLPERAEVEVTAHCQLWHRVLVSAEHPFAQCPSIRLQDLEGQPLAIPDSAYGVRQALEGAAKKRGVNILPVFTTSSLEVQKSLARQRAAVLILPQVDAEARDLGDGLVAVPIDDQYLERIRVDLCVVRNRPLSVATLRCQEMLVRAMQRHSLA</sequence>
<dbReference type="PANTHER" id="PTHR30419">
    <property type="entry name" value="HTH-TYPE TRANSCRIPTIONAL REGULATOR YBHD"/>
    <property type="match status" value="1"/>
</dbReference>
<gene>
    <name evidence="6" type="ORF">FEF10_07075</name>
</gene>
<dbReference type="SUPFAM" id="SSF46785">
    <property type="entry name" value="Winged helix' DNA-binding domain"/>
    <property type="match status" value="1"/>
</dbReference>
<keyword evidence="4" id="KW-0804">Transcription</keyword>
<dbReference type="Pfam" id="PF03466">
    <property type="entry name" value="LysR_substrate"/>
    <property type="match status" value="1"/>
</dbReference>
<evidence type="ECO:0000313" key="7">
    <source>
        <dbReference type="Proteomes" id="UP000310095"/>
    </source>
</evidence>
<dbReference type="Proteomes" id="UP000310095">
    <property type="component" value="Unassembled WGS sequence"/>
</dbReference>
<organism evidence="6 7">
    <name type="scientific">Pseudomonas protegens</name>
    <dbReference type="NCBI Taxonomy" id="380021"/>
    <lineage>
        <taxon>Bacteria</taxon>
        <taxon>Pseudomonadati</taxon>
        <taxon>Pseudomonadota</taxon>
        <taxon>Gammaproteobacteria</taxon>
        <taxon>Pseudomonadales</taxon>
        <taxon>Pseudomonadaceae</taxon>
        <taxon>Pseudomonas</taxon>
    </lineage>
</organism>
<reference evidence="6 7" key="1">
    <citation type="submission" date="2019-05" db="EMBL/GenBank/DDBJ databases">
        <title>Identification and Biocontrol Activity Analysis of Biocontrol Strain PF-1 Based on Genome-wide Data.</title>
        <authorList>
            <person name="Qi J."/>
        </authorList>
    </citation>
    <scope>NUCLEOTIDE SEQUENCE [LARGE SCALE GENOMIC DNA]</scope>
    <source>
        <strain evidence="6 7">PF-1</strain>
    </source>
</reference>
<dbReference type="InterPro" id="IPR000847">
    <property type="entry name" value="LysR_HTH_N"/>
</dbReference>
<protein>
    <submittedName>
        <fullName evidence="6">LysR family transcriptional regulator</fullName>
    </submittedName>
</protein>
<keyword evidence="3" id="KW-0238">DNA-binding</keyword>
<evidence type="ECO:0000313" key="6">
    <source>
        <dbReference type="EMBL" id="TMM67718.1"/>
    </source>
</evidence>
<evidence type="ECO:0000256" key="4">
    <source>
        <dbReference type="ARBA" id="ARBA00023163"/>
    </source>
</evidence>
<accession>A0ABY2VRK0</accession>
<dbReference type="InterPro" id="IPR005119">
    <property type="entry name" value="LysR_subst-bd"/>
</dbReference>
<dbReference type="Gene3D" id="3.40.190.290">
    <property type="match status" value="1"/>
</dbReference>
<dbReference type="PANTHER" id="PTHR30419:SF8">
    <property type="entry name" value="NITROGEN ASSIMILATION TRANSCRIPTIONAL ACTIVATOR-RELATED"/>
    <property type="match status" value="1"/>
</dbReference>
<feature type="domain" description="HTH lysR-type" evidence="5">
    <location>
        <begin position="6"/>
        <end position="63"/>
    </location>
</feature>
<evidence type="ECO:0000259" key="5">
    <source>
        <dbReference type="PROSITE" id="PS50931"/>
    </source>
</evidence>
<dbReference type="InterPro" id="IPR036390">
    <property type="entry name" value="WH_DNA-bd_sf"/>
</dbReference>
<dbReference type="EMBL" id="VAVY01000001">
    <property type="protein sequence ID" value="TMM67718.1"/>
    <property type="molecule type" value="Genomic_DNA"/>
</dbReference>
<dbReference type="Pfam" id="PF00126">
    <property type="entry name" value="HTH_1"/>
    <property type="match status" value="1"/>
</dbReference>
<proteinExistence type="inferred from homology"/>